<evidence type="ECO:0000256" key="1">
    <source>
        <dbReference type="SAM" id="MobiDB-lite"/>
    </source>
</evidence>
<evidence type="ECO:0000313" key="3">
    <source>
        <dbReference type="Proteomes" id="UP000032180"/>
    </source>
</evidence>
<dbReference type="EnsemblPlants" id="LPERR07G18130.1">
    <property type="protein sequence ID" value="LPERR07G18130.1"/>
    <property type="gene ID" value="LPERR07G18130"/>
</dbReference>
<dbReference type="HOGENOM" id="CLU_2362771_0_0_1"/>
<name>A0A0D9X130_9ORYZ</name>
<protein>
    <submittedName>
        <fullName evidence="2">Uncharacterized protein</fullName>
    </submittedName>
</protein>
<keyword evidence="3" id="KW-1185">Reference proteome</keyword>
<organism evidence="2 3">
    <name type="scientific">Leersia perrieri</name>
    <dbReference type="NCBI Taxonomy" id="77586"/>
    <lineage>
        <taxon>Eukaryota</taxon>
        <taxon>Viridiplantae</taxon>
        <taxon>Streptophyta</taxon>
        <taxon>Embryophyta</taxon>
        <taxon>Tracheophyta</taxon>
        <taxon>Spermatophyta</taxon>
        <taxon>Magnoliopsida</taxon>
        <taxon>Liliopsida</taxon>
        <taxon>Poales</taxon>
        <taxon>Poaceae</taxon>
        <taxon>BOP clade</taxon>
        <taxon>Oryzoideae</taxon>
        <taxon>Oryzeae</taxon>
        <taxon>Oryzinae</taxon>
        <taxon>Leersia</taxon>
    </lineage>
</organism>
<dbReference type="Gramene" id="LPERR07G18130.1">
    <property type="protein sequence ID" value="LPERR07G18130.1"/>
    <property type="gene ID" value="LPERR07G18130"/>
</dbReference>
<reference evidence="2 3" key="1">
    <citation type="submission" date="2012-08" db="EMBL/GenBank/DDBJ databases">
        <title>Oryza genome evolution.</title>
        <authorList>
            <person name="Wing R.A."/>
        </authorList>
    </citation>
    <scope>NUCLEOTIDE SEQUENCE</scope>
</reference>
<sequence>MPVFKVSESPCGGDSAPTQQWGVDGEKNGPDLFFVAIIHFVPCTRPATSLHAVVTAPSRASSSPFVSTEVHAQMSVTRCNFFSRISSRSQDSTQLV</sequence>
<proteinExistence type="predicted"/>
<feature type="region of interest" description="Disordered" evidence="1">
    <location>
        <begin position="1"/>
        <end position="23"/>
    </location>
</feature>
<dbReference type="Proteomes" id="UP000032180">
    <property type="component" value="Chromosome 7"/>
</dbReference>
<reference evidence="3" key="2">
    <citation type="submission" date="2013-12" db="EMBL/GenBank/DDBJ databases">
        <authorList>
            <person name="Yu Y."/>
            <person name="Lee S."/>
            <person name="de Baynast K."/>
            <person name="Wissotski M."/>
            <person name="Liu L."/>
            <person name="Talag J."/>
            <person name="Goicoechea J."/>
            <person name="Angelova A."/>
            <person name="Jetty R."/>
            <person name="Kudrna D."/>
            <person name="Golser W."/>
            <person name="Rivera L."/>
            <person name="Zhang J."/>
            <person name="Wing R."/>
        </authorList>
    </citation>
    <scope>NUCLEOTIDE SEQUENCE</scope>
</reference>
<accession>A0A0D9X130</accession>
<dbReference type="AlphaFoldDB" id="A0A0D9X130"/>
<reference evidence="2" key="3">
    <citation type="submission" date="2015-04" db="UniProtKB">
        <authorList>
            <consortium name="EnsemblPlants"/>
        </authorList>
    </citation>
    <scope>IDENTIFICATION</scope>
</reference>
<evidence type="ECO:0000313" key="2">
    <source>
        <dbReference type="EnsemblPlants" id="LPERR07G18130.1"/>
    </source>
</evidence>